<dbReference type="NCBIfam" id="TIGR00236">
    <property type="entry name" value="wecB"/>
    <property type="match status" value="1"/>
</dbReference>
<proteinExistence type="inferred from homology"/>
<dbReference type="AlphaFoldDB" id="I3UGY9"/>
<dbReference type="OrthoDB" id="9803238at2"/>
<protein>
    <recommendedName>
        <fullName evidence="8">Probable UDP-N-acetylglucosamine 2-epimerase</fullName>
        <ecNumber evidence="5">5.1.3.14</ecNumber>
    </recommendedName>
</protein>
<evidence type="ECO:0000256" key="6">
    <source>
        <dbReference type="ARBA" id="ARBA00057006"/>
    </source>
</evidence>
<feature type="domain" description="UDP-N-acetylglucosamine 2-epimerase" evidence="10">
    <location>
        <begin position="23"/>
        <end position="369"/>
    </location>
</feature>
<organism evidence="11 12">
    <name type="scientific">Advenella kashmirensis (strain DSM 17095 / LMG 22695 / WT001)</name>
    <name type="common">Tetrathiobacter kashmirensis</name>
    <dbReference type="NCBI Taxonomy" id="1036672"/>
    <lineage>
        <taxon>Bacteria</taxon>
        <taxon>Pseudomonadati</taxon>
        <taxon>Pseudomonadota</taxon>
        <taxon>Betaproteobacteria</taxon>
        <taxon>Burkholderiales</taxon>
        <taxon>Alcaligenaceae</taxon>
    </lineage>
</organism>
<evidence type="ECO:0000313" key="11">
    <source>
        <dbReference type="EMBL" id="AFK64277.1"/>
    </source>
</evidence>
<evidence type="ECO:0000256" key="3">
    <source>
        <dbReference type="ARBA" id="ARBA00036080"/>
    </source>
</evidence>
<sequence length="375" mass="41539">MKVLTVFGTRPEAIKMAPLVKLLDQQPDIQSSVCVTAQHRQMLDQVLELFEIKPHYDLNIMKPGQTLSGITTEILGRIENVLSKEKPDLVLVHGDTSTTFATALAAYYHQIPVGHVEAGLRTGDIYSPWPEEANRKLTGALARLHFAPTDQSKNNLLKESIVENTITVTGNTVIDALLWVKAKLEIDSQLARSLNEQFGFIRDGCKLVLITGHRRENFGDGFERICTAIRSLAQNFPDVDFVYPVHLNPQVREPVARILDNVSNVHLIEPLDYLPFVYLMTRSYIILTDSGGIQEEAPSLGKPVLVMRDTTERPEAVAAGTVRLVGTDINRIGAEVSRLLTDEAAYIQMSIAHNPYGDGKACERIVSAIRKHAAA</sequence>
<dbReference type="Pfam" id="PF02350">
    <property type="entry name" value="Epimerase_2"/>
    <property type="match status" value="1"/>
</dbReference>
<dbReference type="InterPro" id="IPR029767">
    <property type="entry name" value="WecB-like"/>
</dbReference>
<evidence type="ECO:0000256" key="9">
    <source>
        <dbReference type="RuleBase" id="RU003513"/>
    </source>
</evidence>
<accession>I3UGY9</accession>
<dbReference type="PANTHER" id="PTHR43174:SF2">
    <property type="entry name" value="UDP-N-ACETYLGLUCOSAMINE 2-EPIMERASE"/>
    <property type="match status" value="1"/>
</dbReference>
<evidence type="ECO:0000256" key="2">
    <source>
        <dbReference type="ARBA" id="ARBA00023235"/>
    </source>
</evidence>
<evidence type="ECO:0000256" key="1">
    <source>
        <dbReference type="ARBA" id="ARBA00022985"/>
    </source>
</evidence>
<keyword evidence="2 9" id="KW-0413">Isomerase</keyword>
<dbReference type="InterPro" id="IPR003331">
    <property type="entry name" value="UDP_GlcNAc_Epimerase_2_dom"/>
</dbReference>
<reference evidence="11 12" key="1">
    <citation type="journal article" date="2011" name="J. Bacteriol.">
        <title>Whole-genome shotgun sequencing of the sulfur-oxidizing chemoautotroph Tetrathiobacter kashmirensis.</title>
        <authorList>
            <person name="Ghosh W."/>
            <person name="George A."/>
            <person name="Agarwal A."/>
            <person name="Raj P."/>
            <person name="Alam M."/>
            <person name="Pyne P."/>
            <person name="Das Gupta S.K."/>
        </authorList>
    </citation>
    <scope>NUCLEOTIDE SEQUENCE [LARGE SCALE GENOMIC DNA]</scope>
    <source>
        <strain evidence="11 12">WT001</strain>
    </source>
</reference>
<comment type="catalytic activity">
    <reaction evidence="3">
        <text>UDP-N-acetyl-alpha-D-glucosamine = UDP-N-acetyl-alpha-D-mannosamine</text>
        <dbReference type="Rhea" id="RHEA:17213"/>
        <dbReference type="ChEBI" id="CHEBI:57705"/>
        <dbReference type="ChEBI" id="CHEBI:68623"/>
        <dbReference type="EC" id="5.1.3.14"/>
    </reaction>
</comment>
<keyword evidence="1" id="KW-0448">Lipopolysaccharide biosynthesis</keyword>
<evidence type="ECO:0000256" key="8">
    <source>
        <dbReference type="ARBA" id="ARBA00070970"/>
    </source>
</evidence>
<dbReference type="PANTHER" id="PTHR43174">
    <property type="entry name" value="UDP-N-ACETYLGLUCOSAMINE 2-EPIMERASE"/>
    <property type="match status" value="1"/>
</dbReference>
<dbReference type="GO" id="GO:0009103">
    <property type="term" value="P:lipopolysaccharide biosynthetic process"/>
    <property type="evidence" value="ECO:0007669"/>
    <property type="project" value="UniProtKB-KW"/>
</dbReference>
<evidence type="ECO:0000256" key="4">
    <source>
        <dbReference type="ARBA" id="ARBA00038209"/>
    </source>
</evidence>
<dbReference type="SUPFAM" id="SSF53756">
    <property type="entry name" value="UDP-Glycosyltransferase/glycogen phosphorylase"/>
    <property type="match status" value="1"/>
</dbReference>
<dbReference type="Gene3D" id="3.40.50.2000">
    <property type="entry name" value="Glycogen Phosphorylase B"/>
    <property type="match status" value="2"/>
</dbReference>
<dbReference type="CDD" id="cd03786">
    <property type="entry name" value="GTB_UDP-GlcNAc_2-Epimerase"/>
    <property type="match status" value="1"/>
</dbReference>
<evidence type="ECO:0000256" key="5">
    <source>
        <dbReference type="ARBA" id="ARBA00038858"/>
    </source>
</evidence>
<evidence type="ECO:0000256" key="7">
    <source>
        <dbReference type="ARBA" id="ARBA00060597"/>
    </source>
</evidence>
<keyword evidence="12" id="KW-1185">Reference proteome</keyword>
<dbReference type="KEGG" id="aka:TKWG_23400"/>
<comment type="similarity">
    <text evidence="4 9">Belongs to the UDP-N-acetylglucosamine 2-epimerase family.</text>
</comment>
<dbReference type="HOGENOM" id="CLU_041674_1_0_4"/>
<dbReference type="FunFam" id="3.40.50.2000:FF:000043">
    <property type="entry name" value="UDP-N-acetylglucosamine 2-epimerase"/>
    <property type="match status" value="1"/>
</dbReference>
<evidence type="ECO:0000313" key="12">
    <source>
        <dbReference type="Proteomes" id="UP000005267"/>
    </source>
</evidence>
<comment type="pathway">
    <text evidence="7">Glycan metabolism; exopolysaccharide EPS I biosynthesis.</text>
</comment>
<dbReference type="STRING" id="1036672.TKWG_23400"/>
<evidence type="ECO:0000259" key="10">
    <source>
        <dbReference type="Pfam" id="PF02350"/>
    </source>
</evidence>
<dbReference type="Proteomes" id="UP000005267">
    <property type="component" value="Chromosome"/>
</dbReference>
<comment type="function">
    <text evidence="6">May be involved in synthesis of N-acetyltrideoxygalactose, a component of exopolysaccharide EPS I which functions as a virulence factor.</text>
</comment>
<dbReference type="GO" id="GO:0008761">
    <property type="term" value="F:UDP-N-acetylglucosamine 2-epimerase activity"/>
    <property type="evidence" value="ECO:0007669"/>
    <property type="project" value="UniProtKB-EC"/>
</dbReference>
<dbReference type="RefSeq" id="WP_014752368.1">
    <property type="nucleotide sequence ID" value="NC_017964.1"/>
</dbReference>
<dbReference type="EC" id="5.1.3.14" evidence="5"/>
<reference evidence="12" key="2">
    <citation type="journal article" date="2013" name="PLoS ONE">
        <title>Genome implosion elicits host-confinement in Alcaligenaceae: evidence from the comparative genomics of Tetrathiobacter kashmirensis, a pathogen in the making.</title>
        <authorList>
            <person name="Ghosh W."/>
            <person name="Alam M."/>
            <person name="Roy C."/>
            <person name="Pyne P."/>
            <person name="George A."/>
            <person name="Chakraborty R."/>
            <person name="Majumder S."/>
            <person name="Agarwal A."/>
            <person name="Chakraborty S."/>
            <person name="Majumdar S."/>
            <person name="Gupta S.K."/>
        </authorList>
    </citation>
    <scope>NUCLEOTIDE SEQUENCE [LARGE SCALE GENOMIC DNA]</scope>
    <source>
        <strain evidence="12">WT001</strain>
    </source>
</reference>
<name>I3UGY9_ADVKW</name>
<dbReference type="EMBL" id="CP003555">
    <property type="protein sequence ID" value="AFK64277.1"/>
    <property type="molecule type" value="Genomic_DNA"/>
</dbReference>
<gene>
    <name evidence="11" type="ordered locus">TKWG_23400</name>
</gene>